<evidence type="ECO:0000313" key="2">
    <source>
        <dbReference type="Proteomes" id="UP000590460"/>
    </source>
</evidence>
<reference evidence="1 2" key="1">
    <citation type="submission" date="2020-04" db="EMBL/GenBank/DDBJ databases">
        <title>MicrobeNet Type strains.</title>
        <authorList>
            <person name="Nicholson A.C."/>
        </authorList>
    </citation>
    <scope>NUCLEOTIDE SEQUENCE [LARGE SCALE GENOMIC DNA]</scope>
    <source>
        <strain evidence="1 2">CCUG 54536</strain>
    </source>
</reference>
<dbReference type="EMBL" id="JAAXPO010000001">
    <property type="protein sequence ID" value="NKZ17581.1"/>
    <property type="molecule type" value="Genomic_DNA"/>
</dbReference>
<dbReference type="RefSeq" id="WP_168675621.1">
    <property type="nucleotide sequence ID" value="NZ_BPKV01000010.1"/>
</dbReference>
<accession>A0A846ZER6</accession>
<dbReference type="InterPro" id="IPR007119">
    <property type="entry name" value="Phage_tail_spike_N"/>
</dbReference>
<organism evidence="1 2">
    <name type="scientific">Leuconostoc holzapfelii</name>
    <dbReference type="NCBI Taxonomy" id="434464"/>
    <lineage>
        <taxon>Bacteria</taxon>
        <taxon>Bacillati</taxon>
        <taxon>Bacillota</taxon>
        <taxon>Bacilli</taxon>
        <taxon>Lactobacillales</taxon>
        <taxon>Lactobacillaceae</taxon>
        <taxon>Leuconostoc</taxon>
    </lineage>
</organism>
<proteinExistence type="predicted"/>
<protein>
    <recommendedName>
        <fullName evidence="3">Prophage tail endopeptidase domain-containing protein</fullName>
    </recommendedName>
</protein>
<name>A0A846ZER6_9LACO</name>
<dbReference type="AlphaFoldDB" id="A0A846ZER6"/>
<evidence type="ECO:0000313" key="1">
    <source>
        <dbReference type="EMBL" id="NKZ17581.1"/>
    </source>
</evidence>
<evidence type="ECO:0008006" key="3">
    <source>
        <dbReference type="Google" id="ProtNLM"/>
    </source>
</evidence>
<dbReference type="Proteomes" id="UP000590460">
    <property type="component" value="Unassembled WGS sequence"/>
</dbReference>
<comment type="caution">
    <text evidence="1">The sequence shown here is derived from an EMBL/GenBank/DDBJ whole genome shotgun (WGS) entry which is preliminary data.</text>
</comment>
<sequence>MTPILYEKDEIDFTSQGLGALAEVYDVDVAEQRNGLFQITAKYPVTGIRYDDISVGRIILAKPNQRDEPHAFRIVNTELDVMGYSLMIEADSITYDLNHNIVKHLNVSGADGQTMMSALKNAIVNPSIFNFYSDINHVSSTSLDYVNPMEAIMGVKGSFLQIWGGELKRENRRVAMFNRRGRDNVATFRLGKNISGLKYTVADCKNHPNTACF</sequence>
<gene>
    <name evidence="1" type="ORF">HF966_00010</name>
</gene>
<dbReference type="NCBIfam" id="TIGR01665">
    <property type="entry name" value="put_anti_recept"/>
    <property type="match status" value="1"/>
</dbReference>